<keyword evidence="5" id="KW-1185">Reference proteome</keyword>
<protein>
    <submittedName>
        <fullName evidence="4">Uncharacterized protein</fullName>
    </submittedName>
</protein>
<dbReference type="SUPFAM" id="SSF50969">
    <property type="entry name" value="YVTN repeat-like/Quinoprotein amine dehydrogenase"/>
    <property type="match status" value="1"/>
</dbReference>
<gene>
    <name evidence="4" type="ORF">QBZ16_001522</name>
</gene>
<reference evidence="4" key="1">
    <citation type="submission" date="2021-01" db="EMBL/GenBank/DDBJ databases">
        <authorList>
            <person name="Eckstrom K.M.E."/>
        </authorList>
    </citation>
    <scope>NUCLEOTIDE SEQUENCE</scope>
    <source>
        <strain evidence="4">UVCC 0001</strain>
    </source>
</reference>
<dbReference type="Proteomes" id="UP001255856">
    <property type="component" value="Unassembled WGS sequence"/>
</dbReference>
<dbReference type="InterPro" id="IPR011044">
    <property type="entry name" value="Quino_amine_DH_bsu"/>
</dbReference>
<feature type="domain" description="WDR11 TPR" evidence="3">
    <location>
        <begin position="1108"/>
        <end position="1202"/>
    </location>
</feature>
<dbReference type="InterPro" id="IPR057854">
    <property type="entry name" value="TPR_WDR11"/>
</dbReference>
<dbReference type="PANTHER" id="PTHR14593:SF5">
    <property type="entry name" value="WD REPEAT-CONTAINING PROTEIN 11"/>
    <property type="match status" value="1"/>
</dbReference>
<dbReference type="PANTHER" id="PTHR14593">
    <property type="entry name" value="WD REPEAT-CONTAINING PROTEIN 11"/>
    <property type="match status" value="1"/>
</dbReference>
<dbReference type="InterPro" id="IPR057853">
    <property type="entry name" value="Beta-prop_WDR11_2nd"/>
</dbReference>
<dbReference type="AlphaFoldDB" id="A0AAD9MLQ9"/>
<comment type="caution">
    <text evidence="4">The sequence shown here is derived from an EMBL/GenBank/DDBJ whole genome shotgun (WGS) entry which is preliminary data.</text>
</comment>
<evidence type="ECO:0000259" key="3">
    <source>
        <dbReference type="Pfam" id="PF23753"/>
    </source>
</evidence>
<name>A0AAD9MLQ9_PROWI</name>
<evidence type="ECO:0000256" key="1">
    <source>
        <dbReference type="SAM" id="MobiDB-lite"/>
    </source>
</evidence>
<dbReference type="Gene3D" id="2.130.10.10">
    <property type="entry name" value="YVTN repeat-like/Quinoprotein amine dehydrogenase"/>
    <property type="match status" value="2"/>
</dbReference>
<evidence type="ECO:0000259" key="2">
    <source>
        <dbReference type="Pfam" id="PF23752"/>
    </source>
</evidence>
<accession>A0AAD9MLQ9</accession>
<feature type="region of interest" description="Disordered" evidence="1">
    <location>
        <begin position="580"/>
        <end position="622"/>
    </location>
</feature>
<dbReference type="InterPro" id="IPR039694">
    <property type="entry name" value="WDR11"/>
</dbReference>
<proteinExistence type="predicted"/>
<dbReference type="Pfam" id="PF23752">
    <property type="entry name" value="Beta-prop_WDR11_2nd"/>
    <property type="match status" value="1"/>
</dbReference>
<feature type="region of interest" description="Disordered" evidence="1">
    <location>
        <begin position="349"/>
        <end position="371"/>
    </location>
</feature>
<sequence length="1232" mass="125977">MVVEPSGVVAYASGPTGTNGVRPLIIAAGNSAGQVCIWSATTGQLLASLADTGPPVSGKARAQRDADAKAAAGDPAAKIVGLDWVTADPNLVAVLSASGWLTVWDWAAETEVMRTQLPAPSAGLSVDASNRQQLCAWSPSGSFTIAQLRLAGPAAGPPTPRASPRKAALSCEQRTFQAGIGPGQSLACRFTGVPDLLLLVLPRELMLFDRVPRAAKAPLRDALCTLSAGGGPVGQAQTGGVDAVICVHEDDSISSWVRERGAQLMLTCVKLENPLRDAAQLSPVNAAGRGGQVGAAVAAGVWFDAEAEASGALADPGRLRALAVVAASRDGRLWRWRSELPALAADARARDGGLDGPSPRARGPASPLSPGRSALCKPLELCGTSRGIPGKITALAACPAAVELPFARGGREGRGATALVAVGTDGGSVCLLACASCSTGGLPLGLEVVAQLALHPGPVTHLTWLGGTPRLLSASGRDGSGGDAGASPVARSDTRILITDVRSRQSAPLRVAFPDAGPLVGVCASARGAHALLTFRDGPSELWEVRQGAKPARARQIDLPFAAVAWGAEARGAGALPLLDPGRGREGGDAEAAPAAEGSALSVLTTPRPASPASPVAPGTPRDEEKLAFALTDGRVGVLSVCGRRVQDLKPHPPALLALEERDFVVSSMAAWAHYVFLGERDGTLVQWDTVSGRCQSYLLGRGRAVVSLVIGAAPSTRIYPDGDAVLARIVALSAGGVAHVLDLQTSGDLRPVLGTLSSIQNLASGRRSPEGAPGPGADRLAEAAWLALPEPLGAGSALVARRADGDALLVLDALPRPPTQSGAGRGAQYQALLGRTLPRAAPCAALSLLPPMLLRTLASWTLAVGPLCVEEVAMRDDFYLSLLDEGTAAELAAWRGRAGGDEAELLAAVAGEIAAQRALPGPLGPAERGVAEALGARWAAACPGDRGRGAGWRALLALLLGAPASAQFWEAVLIVSEGGWSDGVVREAPLPSLAAHLHACRARSRWHEAMPRDVFESSEALQEKRVLEYVALRDPQAAVGFLLASPPERSVRYYRDALCTLAMAFSVGADADMEDDCVGDEAEAEVEARADSGSGPAAAAPPSRAKLLISQAAKVIAANAASVGDSLLGVPLLCATGQDREAAEILLDAGAWRLALALVARRTQAPLREEVALAAARTLALEEGRLWDAARLLAGGGMPRAARDLLETAGCGGAAHDLGLALGLSTTTSSA</sequence>
<dbReference type="Pfam" id="PF23753">
    <property type="entry name" value="TPR_WDR11"/>
    <property type="match status" value="1"/>
</dbReference>
<dbReference type="InterPro" id="IPR015943">
    <property type="entry name" value="WD40/YVTN_repeat-like_dom_sf"/>
</dbReference>
<dbReference type="EMBL" id="JASFZW010000013">
    <property type="protein sequence ID" value="KAK2075781.1"/>
    <property type="molecule type" value="Genomic_DNA"/>
</dbReference>
<dbReference type="GO" id="GO:0005737">
    <property type="term" value="C:cytoplasm"/>
    <property type="evidence" value="ECO:0007669"/>
    <property type="project" value="TreeGrafter"/>
</dbReference>
<evidence type="ECO:0000313" key="4">
    <source>
        <dbReference type="EMBL" id="KAK2075781.1"/>
    </source>
</evidence>
<evidence type="ECO:0000313" key="5">
    <source>
        <dbReference type="Proteomes" id="UP001255856"/>
    </source>
</evidence>
<organism evidence="4 5">
    <name type="scientific">Prototheca wickerhamii</name>
    <dbReference type="NCBI Taxonomy" id="3111"/>
    <lineage>
        <taxon>Eukaryota</taxon>
        <taxon>Viridiplantae</taxon>
        <taxon>Chlorophyta</taxon>
        <taxon>core chlorophytes</taxon>
        <taxon>Trebouxiophyceae</taxon>
        <taxon>Chlorellales</taxon>
        <taxon>Chlorellaceae</taxon>
        <taxon>Prototheca</taxon>
    </lineage>
</organism>
<feature type="domain" description="WDR11 second beta-propeller" evidence="2">
    <location>
        <begin position="391"/>
        <end position="700"/>
    </location>
</feature>
<feature type="compositionally biased region" description="Low complexity" evidence="1">
    <location>
        <begin position="605"/>
        <end position="620"/>
    </location>
</feature>